<protein>
    <submittedName>
        <fullName evidence="1">Uncharacterized protein</fullName>
    </submittedName>
</protein>
<feature type="non-terminal residue" evidence="1">
    <location>
        <position position="1"/>
    </location>
</feature>
<keyword evidence="2" id="KW-1185">Reference proteome</keyword>
<organism evidence="1 2">
    <name type="scientific">Paragonimus westermani</name>
    <dbReference type="NCBI Taxonomy" id="34504"/>
    <lineage>
        <taxon>Eukaryota</taxon>
        <taxon>Metazoa</taxon>
        <taxon>Spiralia</taxon>
        <taxon>Lophotrochozoa</taxon>
        <taxon>Platyhelminthes</taxon>
        <taxon>Trematoda</taxon>
        <taxon>Digenea</taxon>
        <taxon>Plagiorchiida</taxon>
        <taxon>Troglotremata</taxon>
        <taxon>Troglotrematidae</taxon>
        <taxon>Paragonimus</taxon>
    </lineage>
</organism>
<comment type="caution">
    <text evidence="1">The sequence shown here is derived from an EMBL/GenBank/DDBJ whole genome shotgun (WGS) entry which is preliminary data.</text>
</comment>
<evidence type="ECO:0000313" key="1">
    <source>
        <dbReference type="EMBL" id="KAF8562636.1"/>
    </source>
</evidence>
<accession>A0A8T0D5D7</accession>
<proteinExistence type="predicted"/>
<name>A0A8T0D5D7_9TREM</name>
<reference evidence="1 2" key="1">
    <citation type="submission" date="2019-07" db="EMBL/GenBank/DDBJ databases">
        <title>Annotation for the trematode Paragonimus westermani.</title>
        <authorList>
            <person name="Choi Y.-J."/>
        </authorList>
    </citation>
    <scope>NUCLEOTIDE SEQUENCE [LARGE SCALE GENOMIC DNA]</scope>
    <source>
        <strain evidence="1">180907_Pwestermani</strain>
    </source>
</reference>
<gene>
    <name evidence="1" type="ORF">P879_12024</name>
</gene>
<dbReference type="Proteomes" id="UP000699462">
    <property type="component" value="Unassembled WGS sequence"/>
</dbReference>
<evidence type="ECO:0000313" key="2">
    <source>
        <dbReference type="Proteomes" id="UP000699462"/>
    </source>
</evidence>
<sequence>MYNLILPVDLKKAGALERRRYREEVRKHVIFSRRASSLNIIDPDDKRSIGNIQILKKLRKSEQSLDLLSISLESGFNIIATENAVCGIYAHVSYFLLDEISKFHSCESEEKYNSVPFWL</sequence>
<dbReference type="AlphaFoldDB" id="A0A8T0D5D7"/>
<dbReference type="EMBL" id="JTDF01018509">
    <property type="protein sequence ID" value="KAF8562636.1"/>
    <property type="molecule type" value="Genomic_DNA"/>
</dbReference>